<comment type="caution">
    <text evidence="4">The sequence shown here is derived from an EMBL/GenBank/DDBJ whole genome shotgun (WGS) entry which is preliminary data.</text>
</comment>
<reference evidence="4 5" key="1">
    <citation type="submission" date="2019-10" db="EMBL/GenBank/DDBJ databases">
        <title>Genome sequence of Phaeocystidibacter marisrubri JCM30614 (type strain).</title>
        <authorList>
            <person name="Bowman J.P."/>
        </authorList>
    </citation>
    <scope>NUCLEOTIDE SEQUENCE [LARGE SCALE GENOMIC DNA]</scope>
    <source>
        <strain evidence="4 5">JCM 30614</strain>
    </source>
</reference>
<evidence type="ECO:0000256" key="2">
    <source>
        <dbReference type="ARBA" id="ARBA00022801"/>
    </source>
</evidence>
<dbReference type="InterPro" id="IPR029058">
    <property type="entry name" value="AB_hydrolase_fold"/>
</dbReference>
<accession>A0A6L3ZJG3</accession>
<keyword evidence="5" id="KW-1185">Reference proteome</keyword>
<organism evidence="4 5">
    <name type="scientific">Phaeocystidibacter marisrubri</name>
    <dbReference type="NCBI Taxonomy" id="1577780"/>
    <lineage>
        <taxon>Bacteria</taxon>
        <taxon>Pseudomonadati</taxon>
        <taxon>Bacteroidota</taxon>
        <taxon>Flavobacteriia</taxon>
        <taxon>Flavobacteriales</taxon>
        <taxon>Phaeocystidibacteraceae</taxon>
        <taxon>Phaeocystidibacter</taxon>
    </lineage>
</organism>
<dbReference type="Gene3D" id="3.40.50.1820">
    <property type="entry name" value="alpha/beta hydrolase"/>
    <property type="match status" value="1"/>
</dbReference>
<name>A0A6L3ZJG3_9FLAO</name>
<dbReference type="RefSeq" id="WP_151692396.1">
    <property type="nucleotide sequence ID" value="NZ_BMGX01000002.1"/>
</dbReference>
<dbReference type="InterPro" id="IPR050565">
    <property type="entry name" value="LYPA1-2/EST-like"/>
</dbReference>
<dbReference type="PANTHER" id="PTHR10655">
    <property type="entry name" value="LYSOPHOSPHOLIPASE-RELATED"/>
    <property type="match status" value="1"/>
</dbReference>
<evidence type="ECO:0000313" key="5">
    <source>
        <dbReference type="Proteomes" id="UP000484164"/>
    </source>
</evidence>
<evidence type="ECO:0000256" key="1">
    <source>
        <dbReference type="ARBA" id="ARBA00006499"/>
    </source>
</evidence>
<dbReference type="Proteomes" id="UP000484164">
    <property type="component" value="Unassembled WGS sequence"/>
</dbReference>
<feature type="domain" description="Phospholipase/carboxylesterase/thioesterase" evidence="3">
    <location>
        <begin position="20"/>
        <end position="216"/>
    </location>
</feature>
<dbReference type="EMBL" id="WBVQ01000001">
    <property type="protein sequence ID" value="KAB2817708.1"/>
    <property type="molecule type" value="Genomic_DNA"/>
</dbReference>
<comment type="similarity">
    <text evidence="1">Belongs to the AB hydrolase superfamily. AB hydrolase 2 family.</text>
</comment>
<proteinExistence type="inferred from homology"/>
<dbReference type="AlphaFoldDB" id="A0A6L3ZJG3"/>
<dbReference type="OrthoDB" id="9795555at2"/>
<evidence type="ECO:0000313" key="4">
    <source>
        <dbReference type="EMBL" id="KAB2817708.1"/>
    </source>
</evidence>
<sequence>MSAPLPLHCVSVPPTHPAENGKSPVVLLLHGYGSHENDLFSFANDLRRTHYVISLRAPLRLGFGGFAWYEINWNESGEKWTDVEAGLNSLKLLESFIDQLEDHFPVDSNAITLMGFSQGAIMSYAYSFRHPEKLKAVVAMSGYIVSELMPKQAVMQLVQKTPFYITHGTEDAVIPVSWAKQGVDYLEKLKINHVFKTYPMPHGISPEAYAELKAWLVENLGI</sequence>
<dbReference type="Pfam" id="PF02230">
    <property type="entry name" value="Abhydrolase_2"/>
    <property type="match status" value="1"/>
</dbReference>
<dbReference type="PANTHER" id="PTHR10655:SF17">
    <property type="entry name" value="LYSOPHOSPHOLIPASE-LIKE PROTEIN 1"/>
    <property type="match status" value="1"/>
</dbReference>
<dbReference type="SUPFAM" id="SSF53474">
    <property type="entry name" value="alpha/beta-Hydrolases"/>
    <property type="match status" value="1"/>
</dbReference>
<dbReference type="GO" id="GO:0016787">
    <property type="term" value="F:hydrolase activity"/>
    <property type="evidence" value="ECO:0007669"/>
    <property type="project" value="UniProtKB-KW"/>
</dbReference>
<protein>
    <submittedName>
        <fullName evidence="4">Alpha/beta fold hydrolase</fullName>
    </submittedName>
</protein>
<keyword evidence="2 4" id="KW-0378">Hydrolase</keyword>
<dbReference type="InterPro" id="IPR003140">
    <property type="entry name" value="PLipase/COase/thioEstase"/>
</dbReference>
<evidence type="ECO:0000259" key="3">
    <source>
        <dbReference type="Pfam" id="PF02230"/>
    </source>
</evidence>
<gene>
    <name evidence="4" type="ORF">F8C82_04705</name>
</gene>